<accession>A0A5E4M740</accession>
<reference evidence="1 2" key="1">
    <citation type="submission" date="2019-08" db="EMBL/GenBank/DDBJ databases">
        <authorList>
            <person name="Alioto T."/>
            <person name="Alioto T."/>
            <person name="Gomez Garrido J."/>
        </authorList>
    </citation>
    <scope>NUCLEOTIDE SEQUENCE [LARGE SCALE GENOMIC DNA]</scope>
</reference>
<name>A0A5E4M740_9HEMI</name>
<organism evidence="1 2">
    <name type="scientific">Cinara cedri</name>
    <dbReference type="NCBI Taxonomy" id="506608"/>
    <lineage>
        <taxon>Eukaryota</taxon>
        <taxon>Metazoa</taxon>
        <taxon>Ecdysozoa</taxon>
        <taxon>Arthropoda</taxon>
        <taxon>Hexapoda</taxon>
        <taxon>Insecta</taxon>
        <taxon>Pterygota</taxon>
        <taxon>Neoptera</taxon>
        <taxon>Paraneoptera</taxon>
        <taxon>Hemiptera</taxon>
        <taxon>Sternorrhyncha</taxon>
        <taxon>Aphidomorpha</taxon>
        <taxon>Aphidoidea</taxon>
        <taxon>Aphididae</taxon>
        <taxon>Lachninae</taxon>
        <taxon>Cinara</taxon>
    </lineage>
</organism>
<dbReference type="EMBL" id="CABPRJ010000476">
    <property type="protein sequence ID" value="VVC27823.1"/>
    <property type="molecule type" value="Genomic_DNA"/>
</dbReference>
<evidence type="ECO:0000313" key="1">
    <source>
        <dbReference type="EMBL" id="VVC27823.1"/>
    </source>
</evidence>
<evidence type="ECO:0000313" key="2">
    <source>
        <dbReference type="Proteomes" id="UP000325440"/>
    </source>
</evidence>
<proteinExistence type="predicted"/>
<protein>
    <submittedName>
        <fullName evidence="1">Uncharacterized protein</fullName>
    </submittedName>
</protein>
<sequence>MSRYRRGGKTKRQDRPSSVYRQQSLGRLSHWYTHKPIVTVDQLHRYRRKEFGVVNDDDLGAAVTEQPPISLSASPSFDTEYRCRFEPPYTTAEEMSQNRRHAAVPKDELQVEGDAEFSPEYAEHYKDVPRERNLAPRQGSHIGKFVCADDPAPEGMAFESEQHGQYVAHPEGRRADNLRPSTGLRMDDLPMDGESEQMANYRKYPTTPHPDAVGGRKMKNEMIALAPMTKTSYCHGRRPFDESMKEMILTRDSGMLIRSAHPFSVIGGLRKTERPGSVKRPPFRLEVVDCSSGCGGSGSDSGGVGRRLGDPSFVVLEKSEPVTRLHYRHETGSQAGRVNTWVKRRQRNMGTARFLDNLRPVFDASKSIQ</sequence>
<dbReference type="OrthoDB" id="407410at2759"/>
<keyword evidence="2" id="KW-1185">Reference proteome</keyword>
<dbReference type="AlphaFoldDB" id="A0A5E4M740"/>
<gene>
    <name evidence="1" type="ORF">CINCED_3A019422</name>
</gene>
<dbReference type="Proteomes" id="UP000325440">
    <property type="component" value="Unassembled WGS sequence"/>
</dbReference>